<evidence type="ECO:0000256" key="4">
    <source>
        <dbReference type="ARBA" id="ARBA00023242"/>
    </source>
</evidence>
<dbReference type="OrthoDB" id="3431704at2759"/>
<feature type="compositionally biased region" description="Basic residues" evidence="5">
    <location>
        <begin position="415"/>
        <end position="425"/>
    </location>
</feature>
<dbReference type="GO" id="GO:0000981">
    <property type="term" value="F:DNA-binding transcription factor activity, RNA polymerase II-specific"/>
    <property type="evidence" value="ECO:0007669"/>
    <property type="project" value="InterPro"/>
</dbReference>
<evidence type="ECO:0000313" key="8">
    <source>
        <dbReference type="Proteomes" id="UP000749293"/>
    </source>
</evidence>
<feature type="compositionally biased region" description="Basic residues" evidence="5">
    <location>
        <begin position="236"/>
        <end position="247"/>
    </location>
</feature>
<feature type="region of interest" description="Disordered" evidence="5">
    <location>
        <begin position="170"/>
        <end position="303"/>
    </location>
</feature>
<keyword evidence="1" id="KW-0805">Transcription regulation</keyword>
<feature type="compositionally biased region" description="Polar residues" evidence="5">
    <location>
        <begin position="223"/>
        <end position="235"/>
    </location>
</feature>
<keyword evidence="3" id="KW-0804">Transcription</keyword>
<feature type="compositionally biased region" description="Low complexity" evidence="5">
    <location>
        <begin position="289"/>
        <end position="303"/>
    </location>
</feature>
<evidence type="ECO:0000256" key="2">
    <source>
        <dbReference type="ARBA" id="ARBA00023125"/>
    </source>
</evidence>
<dbReference type="PANTHER" id="PTHR31069:SF28">
    <property type="entry name" value="ZN(II)2CYS6 TRANSCRIPTION FACTOR (EUROFUNG)"/>
    <property type="match status" value="1"/>
</dbReference>
<dbReference type="InterPro" id="IPR036864">
    <property type="entry name" value="Zn2-C6_fun-type_DNA-bd_sf"/>
</dbReference>
<feature type="compositionally biased region" description="Low complexity" evidence="5">
    <location>
        <begin position="432"/>
        <end position="445"/>
    </location>
</feature>
<evidence type="ECO:0000313" key="7">
    <source>
        <dbReference type="EMBL" id="KAF4120856.1"/>
    </source>
</evidence>
<dbReference type="CDD" id="cd00067">
    <property type="entry name" value="GAL4"/>
    <property type="match status" value="1"/>
</dbReference>
<evidence type="ECO:0000256" key="3">
    <source>
        <dbReference type="ARBA" id="ARBA00023163"/>
    </source>
</evidence>
<keyword evidence="8" id="KW-1185">Reference proteome</keyword>
<dbReference type="GO" id="GO:0003677">
    <property type="term" value="F:DNA binding"/>
    <property type="evidence" value="ECO:0007669"/>
    <property type="project" value="UniProtKB-KW"/>
</dbReference>
<sequence>MQTWHCYRLRSRDDAVADDGDGPRIHLYPSNLWLPWHFDVGVLATYQSGGSDNNDMLGHRLRSTASTATIRPRYAVIPAVDDSSNGPGPVPLPVQAKDAIASRKRRRRAPAGGASDDCFTCIRRNVKCDRRRPYCSQCLEVSNECSGYKTQLTWGVGVASRGKLRGLSLPVAKSPPAVRESGKRPSPRARAKSDSSTLSSPSNLSAQVQSRRADRKSAAEPQIQVQIPIPSTQPHVRSHIQHSHQAHAQHADHSHLYGHAHTSTHQSLHWPDGDDLSSVPSTAASRSPIDIPVSSDASAASAPVTPYGAAVPSYDYLSMTHHNGGGSWSSVAYSPDHDARFSDKFPLSLITDGLSSVSSVSSELDYISPMSHSYPREDVSFVNSTSPGLMYDSYSAHHDSPVPQTPPSAIVPMDHHHHHHHHRTRPAPPTSCPSLAYPPSAPSASGHHHHAAADLSAHHLGIFESQMGHQKMMMRDCSTALGEHHLLPSLAYTF</sequence>
<dbReference type="RefSeq" id="XP_035319508.1">
    <property type="nucleotide sequence ID" value="XM_035464838.1"/>
</dbReference>
<feature type="domain" description="Zn(2)-C6 fungal-type" evidence="6">
    <location>
        <begin position="117"/>
        <end position="146"/>
    </location>
</feature>
<dbReference type="Proteomes" id="UP000749293">
    <property type="component" value="Unassembled WGS sequence"/>
</dbReference>
<evidence type="ECO:0000256" key="1">
    <source>
        <dbReference type="ARBA" id="ARBA00023015"/>
    </source>
</evidence>
<dbReference type="PANTHER" id="PTHR31069">
    <property type="entry name" value="OLEATE-ACTIVATED TRANSCRIPTION FACTOR 1-RELATED"/>
    <property type="match status" value="1"/>
</dbReference>
<dbReference type="EMBL" id="JAANYQ010000015">
    <property type="protein sequence ID" value="KAF4120856.1"/>
    <property type="molecule type" value="Genomic_DNA"/>
</dbReference>
<keyword evidence="4" id="KW-0539">Nucleus</keyword>
<comment type="caution">
    <text evidence="7">The sequence shown here is derived from an EMBL/GenBank/DDBJ whole genome shotgun (WGS) entry which is preliminary data.</text>
</comment>
<proteinExistence type="predicted"/>
<dbReference type="AlphaFoldDB" id="A0A9P5D1V3"/>
<feature type="compositionally biased region" description="Low complexity" evidence="5">
    <location>
        <begin position="194"/>
        <end position="205"/>
    </location>
</feature>
<organism evidence="7 8">
    <name type="scientific">Geosmithia morbida</name>
    <dbReference type="NCBI Taxonomy" id="1094350"/>
    <lineage>
        <taxon>Eukaryota</taxon>
        <taxon>Fungi</taxon>
        <taxon>Dikarya</taxon>
        <taxon>Ascomycota</taxon>
        <taxon>Pezizomycotina</taxon>
        <taxon>Sordariomycetes</taxon>
        <taxon>Hypocreomycetidae</taxon>
        <taxon>Hypocreales</taxon>
        <taxon>Bionectriaceae</taxon>
        <taxon>Geosmithia</taxon>
    </lineage>
</organism>
<dbReference type="PROSITE" id="PS50048">
    <property type="entry name" value="ZN2_CY6_FUNGAL_2"/>
    <property type="match status" value="1"/>
</dbReference>
<dbReference type="SUPFAM" id="SSF57701">
    <property type="entry name" value="Zn2/Cys6 DNA-binding domain"/>
    <property type="match status" value="1"/>
</dbReference>
<dbReference type="InterPro" id="IPR001138">
    <property type="entry name" value="Zn2Cys6_DnaBD"/>
</dbReference>
<reference evidence="7" key="1">
    <citation type="submission" date="2020-03" db="EMBL/GenBank/DDBJ databases">
        <title>Site-based positive gene gene selection in Geosmithia morbida across the United States reveals a broad range of putative effectors and factors for local host and environmental adapation.</title>
        <authorList>
            <person name="Onufrak A."/>
            <person name="Murdoch R.W."/>
            <person name="Gazis R."/>
            <person name="Huff M."/>
            <person name="Staton M."/>
            <person name="Klingeman W."/>
            <person name="Hadziabdic D."/>
        </authorList>
    </citation>
    <scope>NUCLEOTIDE SEQUENCE</scope>
    <source>
        <strain evidence="7">1262</strain>
    </source>
</reference>
<dbReference type="GeneID" id="55969090"/>
<dbReference type="Gene3D" id="4.10.240.10">
    <property type="entry name" value="Zn(2)-C6 fungal-type DNA-binding domain"/>
    <property type="match status" value="1"/>
</dbReference>
<dbReference type="Pfam" id="PF00172">
    <property type="entry name" value="Zn_clus"/>
    <property type="match status" value="1"/>
</dbReference>
<dbReference type="GO" id="GO:0008270">
    <property type="term" value="F:zinc ion binding"/>
    <property type="evidence" value="ECO:0007669"/>
    <property type="project" value="InterPro"/>
</dbReference>
<evidence type="ECO:0000256" key="5">
    <source>
        <dbReference type="SAM" id="MobiDB-lite"/>
    </source>
</evidence>
<evidence type="ECO:0000259" key="6">
    <source>
        <dbReference type="PROSITE" id="PS50048"/>
    </source>
</evidence>
<keyword evidence="2" id="KW-0238">DNA-binding</keyword>
<gene>
    <name evidence="7" type="ORF">GMORB2_2860</name>
</gene>
<dbReference type="InterPro" id="IPR050675">
    <property type="entry name" value="OAF3"/>
</dbReference>
<protein>
    <submittedName>
        <fullName evidence="7">Pfam:DUF3468</fullName>
    </submittedName>
</protein>
<accession>A0A9P5D1V3</accession>
<feature type="region of interest" description="Disordered" evidence="5">
    <location>
        <begin position="412"/>
        <end position="451"/>
    </location>
</feature>
<name>A0A9P5D1V3_9HYPO</name>